<sequence>MLEWYPEAVSEEALNGLKKYKYSAIDLSPISRYILQPYWTWAATLFPIWMAPNLITLLGFVFVLFNFFLLLVYTPDLYTPGPSWIYFSFGIGLWLYSTFDNVDGKQARRTGSSSPLGELFDHGVDALNCTTGALLNAAGLCLGLGDWSLLSVGIAATAFFFSTWETYYTGTLFLGYINGPTEGLLISISSLFISGIFGPQVWTTAVSQVLPFLKPLLGELSFAHFAVGNMLLLLIFTQIPVSILRVIEVCGKKNISVTSALFTTVPYLVMASSAFFWATAGTHVAPDNTIVFALAWGFAIGRINALIILNHVTHIEYPSYNFLVVPFAFGAFVARAPQLFGIAPIFNAHTESVYIWITFLFITIEYILWAVKVVEQFCDHLNIKCFTIPYKHLLKSASPVRGRLED</sequence>
<evidence type="ECO:0000256" key="5">
    <source>
        <dbReference type="RuleBase" id="RU003750"/>
    </source>
</evidence>
<evidence type="ECO:0000256" key="2">
    <source>
        <dbReference type="ARBA" id="ARBA00010441"/>
    </source>
</evidence>
<feature type="transmembrane region" description="Helical" evidence="6">
    <location>
        <begin position="38"/>
        <end position="71"/>
    </location>
</feature>
<dbReference type="Proteomes" id="UP001210925">
    <property type="component" value="Unassembled WGS sequence"/>
</dbReference>
<evidence type="ECO:0000256" key="6">
    <source>
        <dbReference type="SAM" id="Phobius"/>
    </source>
</evidence>
<feature type="transmembrane region" description="Helical" evidence="6">
    <location>
        <begin position="290"/>
        <end position="310"/>
    </location>
</feature>
<comment type="caution">
    <text evidence="7">The sequence shown here is derived from an EMBL/GenBank/DDBJ whole genome shotgun (WGS) entry which is preliminary data.</text>
</comment>
<keyword evidence="3 5" id="KW-0808">Transferase</keyword>
<dbReference type="InterPro" id="IPR014472">
    <property type="entry name" value="CHOPT"/>
</dbReference>
<dbReference type="PIRSF" id="PIRSF015665">
    <property type="entry name" value="CHOPT"/>
    <property type="match status" value="1"/>
</dbReference>
<reference evidence="7" key="1">
    <citation type="submission" date="2020-05" db="EMBL/GenBank/DDBJ databases">
        <title>Phylogenomic resolution of chytrid fungi.</title>
        <authorList>
            <person name="Stajich J.E."/>
            <person name="Amses K."/>
            <person name="Simmons R."/>
            <person name="Seto K."/>
            <person name="Myers J."/>
            <person name="Bonds A."/>
            <person name="Quandt C.A."/>
            <person name="Barry K."/>
            <person name="Liu P."/>
            <person name="Grigoriev I."/>
            <person name="Longcore J.E."/>
            <person name="James T.Y."/>
        </authorList>
    </citation>
    <scope>NUCLEOTIDE SEQUENCE</scope>
    <source>
        <strain evidence="7">PLAUS21</strain>
    </source>
</reference>
<proteinExistence type="inferred from homology"/>
<dbReference type="Gene3D" id="1.20.120.1760">
    <property type="match status" value="1"/>
</dbReference>
<dbReference type="GO" id="GO:0008654">
    <property type="term" value="P:phospholipid biosynthetic process"/>
    <property type="evidence" value="ECO:0007669"/>
    <property type="project" value="InterPro"/>
</dbReference>
<dbReference type="PANTHER" id="PTHR10414">
    <property type="entry name" value="ETHANOLAMINEPHOSPHOTRANSFERASE"/>
    <property type="match status" value="1"/>
</dbReference>
<evidence type="ECO:0000256" key="4">
    <source>
        <dbReference type="ARBA" id="ARBA00023136"/>
    </source>
</evidence>
<evidence type="ECO:0000313" key="7">
    <source>
        <dbReference type="EMBL" id="KAJ3252015.1"/>
    </source>
</evidence>
<evidence type="ECO:0000313" key="8">
    <source>
        <dbReference type="Proteomes" id="UP001210925"/>
    </source>
</evidence>
<feature type="transmembrane region" description="Helical" evidence="6">
    <location>
        <begin position="322"/>
        <end position="347"/>
    </location>
</feature>
<dbReference type="GO" id="GO:0016780">
    <property type="term" value="F:phosphotransferase activity, for other substituted phosphate groups"/>
    <property type="evidence" value="ECO:0007669"/>
    <property type="project" value="InterPro"/>
</dbReference>
<feature type="transmembrane region" description="Helical" evidence="6">
    <location>
        <begin position="259"/>
        <end position="278"/>
    </location>
</feature>
<feature type="transmembrane region" description="Helical" evidence="6">
    <location>
        <begin position="353"/>
        <end position="374"/>
    </location>
</feature>
<dbReference type="Pfam" id="PF01066">
    <property type="entry name" value="CDP-OH_P_transf"/>
    <property type="match status" value="1"/>
</dbReference>
<feature type="transmembrane region" description="Helical" evidence="6">
    <location>
        <begin position="83"/>
        <end position="99"/>
    </location>
</feature>
<keyword evidence="6" id="KW-1133">Transmembrane helix</keyword>
<protein>
    <recommendedName>
        <fullName evidence="9">Choline/ethanolaminephosphotransferase</fullName>
    </recommendedName>
</protein>
<evidence type="ECO:0000256" key="1">
    <source>
        <dbReference type="ARBA" id="ARBA00004370"/>
    </source>
</evidence>
<keyword evidence="6" id="KW-0812">Transmembrane</keyword>
<dbReference type="GO" id="GO:0016020">
    <property type="term" value="C:membrane"/>
    <property type="evidence" value="ECO:0007669"/>
    <property type="project" value="UniProtKB-SubCell"/>
</dbReference>
<evidence type="ECO:0000256" key="3">
    <source>
        <dbReference type="ARBA" id="ARBA00022679"/>
    </source>
</evidence>
<comment type="subcellular location">
    <subcellularLocation>
        <location evidence="1">Membrane</location>
    </subcellularLocation>
</comment>
<gene>
    <name evidence="7" type="ORF">HK103_001890</name>
</gene>
<comment type="similarity">
    <text evidence="2 5">Belongs to the CDP-alcohol phosphatidyltransferase class-I family.</text>
</comment>
<accession>A0AAD5UDI0</accession>
<dbReference type="InterPro" id="IPR048254">
    <property type="entry name" value="CDP_ALCOHOL_P_TRANSF_CS"/>
</dbReference>
<dbReference type="AlphaFoldDB" id="A0AAD5UDI0"/>
<dbReference type="EMBL" id="JADGKB010000158">
    <property type="protein sequence ID" value="KAJ3252015.1"/>
    <property type="molecule type" value="Genomic_DNA"/>
</dbReference>
<feature type="transmembrane region" description="Helical" evidence="6">
    <location>
        <begin position="183"/>
        <end position="202"/>
    </location>
</feature>
<dbReference type="PANTHER" id="PTHR10414:SF77">
    <property type="entry name" value="CDP-ALCOHOL PHOSPHATIDYLTRANSFERASE FAMILY PROTEIN"/>
    <property type="match status" value="1"/>
</dbReference>
<name>A0AAD5UDI0_9FUNG</name>
<dbReference type="InterPro" id="IPR043130">
    <property type="entry name" value="CDP-OH_PTrfase_TM_dom"/>
</dbReference>
<feature type="transmembrane region" description="Helical" evidence="6">
    <location>
        <begin position="222"/>
        <end position="247"/>
    </location>
</feature>
<keyword evidence="8" id="KW-1185">Reference proteome</keyword>
<evidence type="ECO:0008006" key="9">
    <source>
        <dbReference type="Google" id="ProtNLM"/>
    </source>
</evidence>
<dbReference type="InterPro" id="IPR000462">
    <property type="entry name" value="CDP-OH_P_trans"/>
</dbReference>
<organism evidence="7 8">
    <name type="scientific">Boothiomyces macroporosus</name>
    <dbReference type="NCBI Taxonomy" id="261099"/>
    <lineage>
        <taxon>Eukaryota</taxon>
        <taxon>Fungi</taxon>
        <taxon>Fungi incertae sedis</taxon>
        <taxon>Chytridiomycota</taxon>
        <taxon>Chytridiomycota incertae sedis</taxon>
        <taxon>Chytridiomycetes</taxon>
        <taxon>Rhizophydiales</taxon>
        <taxon>Terramycetaceae</taxon>
        <taxon>Boothiomyces</taxon>
    </lineage>
</organism>
<keyword evidence="4 6" id="KW-0472">Membrane</keyword>
<dbReference type="PROSITE" id="PS00379">
    <property type="entry name" value="CDP_ALCOHOL_P_TRANSF"/>
    <property type="match status" value="1"/>
</dbReference>